<dbReference type="GO" id="GO:0036088">
    <property type="term" value="P:D-serine catabolic process"/>
    <property type="evidence" value="ECO:0007669"/>
    <property type="project" value="TreeGrafter"/>
</dbReference>
<keyword evidence="4" id="KW-0456">Lyase</keyword>
<organism evidence="6 7">
    <name type="scientific">Plakobranchus ocellatus</name>
    <dbReference type="NCBI Taxonomy" id="259542"/>
    <lineage>
        <taxon>Eukaryota</taxon>
        <taxon>Metazoa</taxon>
        <taxon>Spiralia</taxon>
        <taxon>Lophotrochozoa</taxon>
        <taxon>Mollusca</taxon>
        <taxon>Gastropoda</taxon>
        <taxon>Heterobranchia</taxon>
        <taxon>Euthyneura</taxon>
        <taxon>Panpulmonata</taxon>
        <taxon>Sacoglossa</taxon>
        <taxon>Placobranchoidea</taxon>
        <taxon>Plakobranchidae</taxon>
        <taxon>Plakobranchus</taxon>
    </lineage>
</organism>
<dbReference type="AlphaFoldDB" id="A0AAV3YRG7"/>
<sequence length="247" mass="26812">MFSFKTLCRVGNVLSKCETPALIVCLDELEENLRRMEESMKLYPGVKYRPHAKAHKCPVLGHLQLKYGASGLCCQTLTEAEAMVEGGIQDIFISNQVIGPSKLLRVASLARLARISLCVDSEGNIEDLSAAASKFGKNLDLVVEVNVGQDRAGVETGKDVVRLAQKIQALPNVNFKGIQCYNGWNQHIRAASEKKAAVDLVVEKSKTVLQALKDSGIECNYVTGGGTGTYQYEAASGVFTEVQPISF</sequence>
<dbReference type="EMBL" id="BLXT01001321">
    <property type="protein sequence ID" value="GFN84648.1"/>
    <property type="molecule type" value="Genomic_DNA"/>
</dbReference>
<keyword evidence="7" id="KW-1185">Reference proteome</keyword>
<dbReference type="Pfam" id="PF01168">
    <property type="entry name" value="Ala_racemase_N"/>
    <property type="match status" value="1"/>
</dbReference>
<dbReference type="InterPro" id="IPR001608">
    <property type="entry name" value="Ala_racemase_N"/>
</dbReference>
<comment type="caution">
    <text evidence="6">The sequence shown here is derived from an EMBL/GenBank/DDBJ whole genome shotgun (WGS) entry which is preliminary data.</text>
</comment>
<protein>
    <submittedName>
        <fullName evidence="6">Alanine racemase</fullName>
    </submittedName>
</protein>
<name>A0AAV3YRG7_9GAST</name>
<gene>
    <name evidence="6" type="ORF">PoB_001115400</name>
</gene>
<evidence type="ECO:0000256" key="1">
    <source>
        <dbReference type="ARBA" id="ARBA00001933"/>
    </source>
</evidence>
<dbReference type="GO" id="GO:0016830">
    <property type="term" value="F:carbon-carbon lyase activity"/>
    <property type="evidence" value="ECO:0007669"/>
    <property type="project" value="UniProtKB-ARBA"/>
</dbReference>
<feature type="domain" description="Alanine racemase N-terminal" evidence="5">
    <location>
        <begin position="24"/>
        <end position="244"/>
    </location>
</feature>
<evidence type="ECO:0000313" key="7">
    <source>
        <dbReference type="Proteomes" id="UP000735302"/>
    </source>
</evidence>
<keyword evidence="3" id="KW-0663">Pyridoxal phosphate</keyword>
<evidence type="ECO:0000256" key="2">
    <source>
        <dbReference type="ARBA" id="ARBA00001946"/>
    </source>
</evidence>
<reference evidence="6 7" key="1">
    <citation type="journal article" date="2021" name="Elife">
        <title>Chloroplast acquisition without the gene transfer in kleptoplastic sea slugs, Plakobranchus ocellatus.</title>
        <authorList>
            <person name="Maeda T."/>
            <person name="Takahashi S."/>
            <person name="Yoshida T."/>
            <person name="Shimamura S."/>
            <person name="Takaki Y."/>
            <person name="Nagai Y."/>
            <person name="Toyoda A."/>
            <person name="Suzuki Y."/>
            <person name="Arimoto A."/>
            <person name="Ishii H."/>
            <person name="Satoh N."/>
            <person name="Nishiyama T."/>
            <person name="Hasebe M."/>
            <person name="Maruyama T."/>
            <person name="Minagawa J."/>
            <person name="Obokata J."/>
            <person name="Shigenobu S."/>
        </authorList>
    </citation>
    <scope>NUCLEOTIDE SEQUENCE [LARGE SCALE GENOMIC DNA]</scope>
</reference>
<dbReference type="PANTHER" id="PTHR28004">
    <property type="entry name" value="ZGC:162816-RELATED"/>
    <property type="match status" value="1"/>
</dbReference>
<evidence type="ECO:0000256" key="4">
    <source>
        <dbReference type="ARBA" id="ARBA00023239"/>
    </source>
</evidence>
<dbReference type="InterPro" id="IPR029066">
    <property type="entry name" value="PLP-binding_barrel"/>
</dbReference>
<dbReference type="PANTHER" id="PTHR28004:SF2">
    <property type="entry name" value="D-SERINE DEHYDRATASE"/>
    <property type="match status" value="1"/>
</dbReference>
<dbReference type="Proteomes" id="UP000735302">
    <property type="component" value="Unassembled WGS sequence"/>
</dbReference>
<comment type="cofactor">
    <cofactor evidence="1">
        <name>pyridoxal 5'-phosphate</name>
        <dbReference type="ChEBI" id="CHEBI:597326"/>
    </cofactor>
</comment>
<dbReference type="GO" id="GO:0008721">
    <property type="term" value="F:D-serine ammonia-lyase activity"/>
    <property type="evidence" value="ECO:0007669"/>
    <property type="project" value="TreeGrafter"/>
</dbReference>
<accession>A0AAV3YRG7</accession>
<dbReference type="FunFam" id="3.20.20.10:FF:000026">
    <property type="entry name" value="D-threonine aldolase"/>
    <property type="match status" value="1"/>
</dbReference>
<dbReference type="Gene3D" id="3.20.20.10">
    <property type="entry name" value="Alanine racemase"/>
    <property type="match status" value="1"/>
</dbReference>
<proteinExistence type="predicted"/>
<comment type="cofactor">
    <cofactor evidence="2">
        <name>Mg(2+)</name>
        <dbReference type="ChEBI" id="CHEBI:18420"/>
    </cofactor>
</comment>
<evidence type="ECO:0000313" key="6">
    <source>
        <dbReference type="EMBL" id="GFN84648.1"/>
    </source>
</evidence>
<evidence type="ECO:0000256" key="3">
    <source>
        <dbReference type="ARBA" id="ARBA00022898"/>
    </source>
</evidence>
<dbReference type="SUPFAM" id="SSF51419">
    <property type="entry name" value="PLP-binding barrel"/>
    <property type="match status" value="1"/>
</dbReference>
<dbReference type="InterPro" id="IPR051466">
    <property type="entry name" value="D-amino_acid_metab_enzyme"/>
</dbReference>
<evidence type="ECO:0000259" key="5">
    <source>
        <dbReference type="Pfam" id="PF01168"/>
    </source>
</evidence>